<keyword evidence="2 5" id="KW-0418">Kinase</keyword>
<dbReference type="Proteomes" id="UP000557772">
    <property type="component" value="Unassembled WGS sequence"/>
</dbReference>
<dbReference type="AlphaFoldDB" id="A0A849AHJ8"/>
<dbReference type="GO" id="GO:0008976">
    <property type="term" value="F:polyphosphate kinase activity"/>
    <property type="evidence" value="ECO:0007669"/>
    <property type="project" value="InterPro"/>
</dbReference>
<dbReference type="SUPFAM" id="SSF52540">
    <property type="entry name" value="P-loop containing nucleoside triphosphate hydrolases"/>
    <property type="match status" value="1"/>
</dbReference>
<comment type="caution">
    <text evidence="5">The sequence shown here is derived from an EMBL/GenBank/DDBJ whole genome shotgun (WGS) entry which is preliminary data.</text>
</comment>
<sequence length="296" mass="33725">MAKKDAKKSKKKAKKNGKPKPTIAELLRVTPGFQLADVDPAATPGFSGDKKDAEKAMAAVRDEIDDLQERLYAGGRDGDGPAILLVVQGMDTAGKGGIMRHVVGTVDPQGVKLHAFKAPTAAERRHPFLWRIRRELPEPGYIGVFDRSHYEDVLVVRVHDLVPPATWSRRYGQINTFERSANAKGIHIIKVMLDISPDEQKKRLTERLDRPDKYWKFNPGDIDEREYWDHYMEAYQAMLEKTSTDENPWYVVPADHKWYARLAVQQLLLDELRSLDLQWPKADFDVKAQQKRLAAT</sequence>
<dbReference type="Gene3D" id="3.40.50.300">
    <property type="entry name" value="P-loop containing nucleotide triphosphate hydrolases"/>
    <property type="match status" value="1"/>
</dbReference>
<dbReference type="InterPro" id="IPR022300">
    <property type="entry name" value="PPK2-rel_1"/>
</dbReference>
<dbReference type="EMBL" id="JABENB010000001">
    <property type="protein sequence ID" value="NNG39925.1"/>
    <property type="molecule type" value="Genomic_DNA"/>
</dbReference>
<evidence type="ECO:0000259" key="4">
    <source>
        <dbReference type="Pfam" id="PF03976"/>
    </source>
</evidence>
<organism evidence="5 6">
    <name type="scientific">Flexivirga aerilata</name>
    <dbReference type="NCBI Taxonomy" id="1656889"/>
    <lineage>
        <taxon>Bacteria</taxon>
        <taxon>Bacillati</taxon>
        <taxon>Actinomycetota</taxon>
        <taxon>Actinomycetes</taxon>
        <taxon>Micrococcales</taxon>
        <taxon>Dermacoccaceae</taxon>
        <taxon>Flexivirga</taxon>
    </lineage>
</organism>
<dbReference type="InterPro" id="IPR022488">
    <property type="entry name" value="PPK2-related"/>
</dbReference>
<dbReference type="Pfam" id="PF03976">
    <property type="entry name" value="PPK2"/>
    <property type="match status" value="1"/>
</dbReference>
<dbReference type="PANTHER" id="PTHR34383:SF3">
    <property type="entry name" value="POLYPHOSPHATE:AMP PHOSPHOTRANSFERASE"/>
    <property type="match status" value="1"/>
</dbReference>
<name>A0A849AHJ8_9MICO</name>
<reference evidence="5 6" key="1">
    <citation type="submission" date="2020-05" db="EMBL/GenBank/DDBJ databases">
        <title>Flexivirga sp. ID2601S isolated from air conditioner.</title>
        <authorList>
            <person name="Kim D.H."/>
        </authorList>
    </citation>
    <scope>NUCLEOTIDE SEQUENCE [LARGE SCALE GENOMIC DNA]</scope>
    <source>
        <strain evidence="5 6">ID2601S</strain>
    </source>
</reference>
<dbReference type="NCBIfam" id="TIGR03709">
    <property type="entry name" value="PPK2_rel_1"/>
    <property type="match status" value="1"/>
</dbReference>
<keyword evidence="6" id="KW-1185">Reference proteome</keyword>
<dbReference type="GO" id="GO:0006797">
    <property type="term" value="P:polyphosphate metabolic process"/>
    <property type="evidence" value="ECO:0007669"/>
    <property type="project" value="InterPro"/>
</dbReference>
<proteinExistence type="predicted"/>
<feature type="compositionally biased region" description="Basic residues" evidence="3">
    <location>
        <begin position="1"/>
        <end position="18"/>
    </location>
</feature>
<evidence type="ECO:0000256" key="1">
    <source>
        <dbReference type="ARBA" id="ARBA00022679"/>
    </source>
</evidence>
<evidence type="ECO:0000256" key="3">
    <source>
        <dbReference type="SAM" id="MobiDB-lite"/>
    </source>
</evidence>
<accession>A0A849AHJ8</accession>
<dbReference type="PIRSF" id="PIRSF028756">
    <property type="entry name" value="PPK2_prd"/>
    <property type="match status" value="1"/>
</dbReference>
<dbReference type="InterPro" id="IPR016898">
    <property type="entry name" value="Polyphosphate_phosphotransfera"/>
</dbReference>
<dbReference type="PANTHER" id="PTHR34383">
    <property type="entry name" value="POLYPHOSPHATE:AMP PHOSPHOTRANSFERASE-RELATED"/>
    <property type="match status" value="1"/>
</dbReference>
<feature type="domain" description="Polyphosphate kinase-2-related" evidence="4">
    <location>
        <begin position="49"/>
        <end position="274"/>
    </location>
</feature>
<evidence type="ECO:0000313" key="5">
    <source>
        <dbReference type="EMBL" id="NNG39925.1"/>
    </source>
</evidence>
<dbReference type="RefSeq" id="WP_171155123.1">
    <property type="nucleotide sequence ID" value="NZ_JABENB010000001.1"/>
</dbReference>
<feature type="region of interest" description="Disordered" evidence="3">
    <location>
        <begin position="1"/>
        <end position="24"/>
    </location>
</feature>
<dbReference type="InterPro" id="IPR027417">
    <property type="entry name" value="P-loop_NTPase"/>
</dbReference>
<evidence type="ECO:0000313" key="6">
    <source>
        <dbReference type="Proteomes" id="UP000557772"/>
    </source>
</evidence>
<evidence type="ECO:0000256" key="2">
    <source>
        <dbReference type="ARBA" id="ARBA00022777"/>
    </source>
</evidence>
<protein>
    <submittedName>
        <fullName evidence="5">Polyphosphate kinase 2 family protein</fullName>
    </submittedName>
</protein>
<keyword evidence="1" id="KW-0808">Transferase</keyword>
<gene>
    <name evidence="5" type="ORF">HJ588_11655</name>
</gene>